<name>A0A9P0QTR1_9ASCO</name>
<evidence type="ECO:0000313" key="2">
    <source>
        <dbReference type="EMBL" id="CAH2355492.1"/>
    </source>
</evidence>
<gene>
    <name evidence="2" type="ORF">CLIB1423_27S00826</name>
</gene>
<feature type="transmembrane region" description="Helical" evidence="1">
    <location>
        <begin position="89"/>
        <end position="110"/>
    </location>
</feature>
<dbReference type="Proteomes" id="UP000837801">
    <property type="component" value="Unassembled WGS sequence"/>
</dbReference>
<evidence type="ECO:0000313" key="3">
    <source>
        <dbReference type="Proteomes" id="UP000837801"/>
    </source>
</evidence>
<keyword evidence="1" id="KW-0472">Membrane</keyword>
<sequence length="120" mass="13785">MHYPVEGIKKMHEIIDTGLLYSPLMSTKYGMNYMISYWDNAGDLISLYTDNDIYECVVSHQRENKERASLIIHSADERKELIQKNRKESLISISVFVAVFVLATLGEFYANSNGKKSTKQ</sequence>
<dbReference type="OrthoDB" id="418595at2759"/>
<comment type="caution">
    <text evidence="2">The sequence shown here is derived from an EMBL/GenBank/DDBJ whole genome shotgun (WGS) entry which is preliminary data.</text>
</comment>
<dbReference type="EMBL" id="CAKXYY010000027">
    <property type="protein sequence ID" value="CAH2355492.1"/>
    <property type="molecule type" value="Genomic_DNA"/>
</dbReference>
<keyword evidence="1" id="KW-1133">Transmembrane helix</keyword>
<proteinExistence type="predicted"/>
<reference evidence="2" key="1">
    <citation type="submission" date="2022-03" db="EMBL/GenBank/DDBJ databases">
        <authorList>
            <person name="Legras J.-L."/>
            <person name="Devillers H."/>
            <person name="Grondin C."/>
        </authorList>
    </citation>
    <scope>NUCLEOTIDE SEQUENCE</scope>
    <source>
        <strain evidence="2">CLIB 1423</strain>
    </source>
</reference>
<keyword evidence="1" id="KW-0812">Transmembrane</keyword>
<keyword evidence="3" id="KW-1185">Reference proteome</keyword>
<organism evidence="2 3">
    <name type="scientific">[Candida] railenensis</name>
    <dbReference type="NCBI Taxonomy" id="45579"/>
    <lineage>
        <taxon>Eukaryota</taxon>
        <taxon>Fungi</taxon>
        <taxon>Dikarya</taxon>
        <taxon>Ascomycota</taxon>
        <taxon>Saccharomycotina</taxon>
        <taxon>Pichiomycetes</taxon>
        <taxon>Debaryomycetaceae</taxon>
        <taxon>Kurtzmaniella</taxon>
    </lineage>
</organism>
<accession>A0A9P0QTR1</accession>
<protein>
    <submittedName>
        <fullName evidence="2">Uncharacterized protein</fullName>
    </submittedName>
</protein>
<dbReference type="AlphaFoldDB" id="A0A9P0QTR1"/>
<evidence type="ECO:0000256" key="1">
    <source>
        <dbReference type="SAM" id="Phobius"/>
    </source>
</evidence>
<dbReference type="SUPFAM" id="SSF54277">
    <property type="entry name" value="CAD &amp; PB1 domains"/>
    <property type="match status" value="1"/>
</dbReference>